<evidence type="ECO:0000313" key="5">
    <source>
        <dbReference type="Proteomes" id="UP000185999"/>
    </source>
</evidence>
<proteinExistence type="inferred from homology"/>
<protein>
    <submittedName>
        <fullName evidence="4">Uncharacterized protein</fullName>
    </submittedName>
</protein>
<evidence type="ECO:0000256" key="1">
    <source>
        <dbReference type="ARBA" id="ARBA00005445"/>
    </source>
</evidence>
<evidence type="ECO:0000256" key="3">
    <source>
        <dbReference type="SAM" id="SignalP"/>
    </source>
</evidence>
<name>A0A1N7IZW9_9GAMM</name>
<dbReference type="Pfam" id="PF11999">
    <property type="entry name" value="Ice_binding"/>
    <property type="match status" value="1"/>
</dbReference>
<keyword evidence="2 3" id="KW-0732">Signal</keyword>
<dbReference type="STRING" id="619304.SAMN05421760_101397"/>
<dbReference type="Proteomes" id="UP000185999">
    <property type="component" value="Unassembled WGS sequence"/>
</dbReference>
<keyword evidence="5" id="KW-1185">Reference proteome</keyword>
<dbReference type="InterPro" id="IPR011004">
    <property type="entry name" value="Trimer_LpxA-like_sf"/>
</dbReference>
<dbReference type="AlphaFoldDB" id="A0A1N7IZW9"/>
<dbReference type="RefSeq" id="WP_082400325.1">
    <property type="nucleotide sequence ID" value="NZ_FTOE01000001.1"/>
</dbReference>
<dbReference type="SUPFAM" id="SSF51161">
    <property type="entry name" value="Trimeric LpxA-like enzymes"/>
    <property type="match status" value="1"/>
</dbReference>
<gene>
    <name evidence="4" type="ORF">SAMN05421760_101397</name>
</gene>
<evidence type="ECO:0000256" key="2">
    <source>
        <dbReference type="ARBA" id="ARBA00022729"/>
    </source>
</evidence>
<organism evidence="4 5">
    <name type="scientific">Neptunomonas antarctica</name>
    <dbReference type="NCBI Taxonomy" id="619304"/>
    <lineage>
        <taxon>Bacteria</taxon>
        <taxon>Pseudomonadati</taxon>
        <taxon>Pseudomonadota</taxon>
        <taxon>Gammaproteobacteria</taxon>
        <taxon>Oceanospirillales</taxon>
        <taxon>Oceanospirillaceae</taxon>
        <taxon>Neptunomonas</taxon>
    </lineage>
</organism>
<evidence type="ECO:0000313" key="4">
    <source>
        <dbReference type="EMBL" id="SIS42610.1"/>
    </source>
</evidence>
<feature type="signal peptide" evidence="3">
    <location>
        <begin position="1"/>
        <end position="21"/>
    </location>
</feature>
<dbReference type="EMBL" id="FTOE01000001">
    <property type="protein sequence ID" value="SIS42610.1"/>
    <property type="molecule type" value="Genomic_DNA"/>
</dbReference>
<dbReference type="Gene3D" id="2.160.10.10">
    <property type="entry name" value="Hexapeptide repeat proteins"/>
    <property type="match status" value="1"/>
</dbReference>
<accession>A0A1N7IZW9</accession>
<feature type="chain" id="PRO_5012071539" evidence="3">
    <location>
        <begin position="22"/>
        <end position="374"/>
    </location>
</feature>
<dbReference type="OrthoDB" id="1204817at2"/>
<sequence length="374" mass="37820">MKPTKQLLLISIFSVVPSAQAGLQPLLDSDLTNQSLYASSYITMGARTTAGGNIQSVTAITLAANATIGGNIEAGTTATLGADAGADGYIEAGTTATFGAAVIVGGYTLAGTTATLGAAVNIEGDLVARTTVTIDAGVEVWGDVLAGSTVTIGAGSIFRGDVDAGTTTTIGAGVRIDGTLTANSSKVVPASPIVQNQEDLIASVQKTLKELGTGTELVSLTFGINHETLEAGIYSTRDYLTIAADKTLTLDGKGVDGTWVFNIANYLTFAAGAKVILKDVTENSSILWNVLGDATGSAGYTSLGAGAEAIGYIFSRGYVLAGANTLIAGIGNDCGGAFSATNYIEFGADSVIGMEGCVSNFIPPNKVPSIIWLF</sequence>
<dbReference type="InterPro" id="IPR021884">
    <property type="entry name" value="Ice-bd_prot"/>
</dbReference>
<reference evidence="5" key="1">
    <citation type="submission" date="2017-01" db="EMBL/GenBank/DDBJ databases">
        <authorList>
            <person name="Varghese N."/>
            <person name="Submissions S."/>
        </authorList>
    </citation>
    <scope>NUCLEOTIDE SEQUENCE [LARGE SCALE GENOMIC DNA]</scope>
    <source>
        <strain evidence="5">DSM 22306</strain>
    </source>
</reference>
<comment type="similarity">
    <text evidence="1">Belongs to the ice-binding protein family.</text>
</comment>